<dbReference type="EMBL" id="JAENHK010000010">
    <property type="protein sequence ID" value="MBK1898131.1"/>
    <property type="molecule type" value="Genomic_DNA"/>
</dbReference>
<protein>
    <recommendedName>
        <fullName evidence="3">Lipoprotein</fullName>
    </recommendedName>
</protein>
<name>A0ABS1G0C0_9FLAO</name>
<gene>
    <name evidence="1" type="ORF">JHL15_20405</name>
</gene>
<accession>A0ABS1G0C0</accession>
<sequence length="149" mass="16417">MKNIISSLLVISTVFNGSCSSQKKIQIDQNKSVANNQKNIVEKIELTEQTRGTDRKITYTPLYIITSLNGKSSSLEMSFDGWKNIVKQANSVNLSEIASYQAPTSGRFSDRALSSTISIISKGKTYQSAEFDAGAPPKELEALYQTLKK</sequence>
<dbReference type="RefSeq" id="WP_200248851.1">
    <property type="nucleotide sequence ID" value="NZ_JAENHK010000010.1"/>
</dbReference>
<evidence type="ECO:0008006" key="3">
    <source>
        <dbReference type="Google" id="ProtNLM"/>
    </source>
</evidence>
<comment type="caution">
    <text evidence="1">The sequence shown here is derived from an EMBL/GenBank/DDBJ whole genome shotgun (WGS) entry which is preliminary data.</text>
</comment>
<keyword evidence="2" id="KW-1185">Reference proteome</keyword>
<dbReference type="Proteomes" id="UP000628669">
    <property type="component" value="Unassembled WGS sequence"/>
</dbReference>
<reference evidence="2" key="1">
    <citation type="submission" date="2021-01" db="EMBL/GenBank/DDBJ databases">
        <title>Genome public.</title>
        <authorList>
            <person name="Liu C."/>
            <person name="Sun Q."/>
        </authorList>
    </citation>
    <scope>NUCLEOTIDE SEQUENCE [LARGE SCALE GENOMIC DNA]</scope>
    <source>
        <strain evidence="2">YIM B02567</strain>
    </source>
</reference>
<proteinExistence type="predicted"/>
<evidence type="ECO:0000313" key="1">
    <source>
        <dbReference type="EMBL" id="MBK1898131.1"/>
    </source>
</evidence>
<organism evidence="1 2">
    <name type="scientific">Chryseobacterium paridis</name>
    <dbReference type="NCBI Taxonomy" id="2800328"/>
    <lineage>
        <taxon>Bacteria</taxon>
        <taxon>Pseudomonadati</taxon>
        <taxon>Bacteroidota</taxon>
        <taxon>Flavobacteriia</taxon>
        <taxon>Flavobacteriales</taxon>
        <taxon>Weeksellaceae</taxon>
        <taxon>Chryseobacterium group</taxon>
        <taxon>Chryseobacterium</taxon>
    </lineage>
</organism>
<evidence type="ECO:0000313" key="2">
    <source>
        <dbReference type="Proteomes" id="UP000628669"/>
    </source>
</evidence>